<dbReference type="AlphaFoldDB" id="A0AAD1FHT8"/>
<evidence type="ECO:0000313" key="1">
    <source>
        <dbReference type="EMBL" id="BAU76694.1"/>
    </source>
</evidence>
<evidence type="ECO:0000313" key="2">
    <source>
        <dbReference type="Proteomes" id="UP000218554"/>
    </source>
</evidence>
<reference evidence="1 2" key="2">
    <citation type="journal article" date="2017" name="Int. J. Syst. Evol. Microbiol.">
        <title>Pseudomonas furukawaii sp. nov., a polychlorinated biphenyl-degrading bacterium isolated from biphenyl-contaminated soil in Japan.</title>
        <authorList>
            <person name="Kimura N."/>
            <person name="Watanabe T."/>
            <person name="Suenaga H."/>
            <person name="Fujihara H."/>
            <person name="Futagami T."/>
            <person name="Goto M."/>
            <person name="Hanada S."/>
            <person name="Hirose J."/>
        </authorList>
    </citation>
    <scope>NUCLEOTIDE SEQUENCE [LARGE SCALE GENOMIC DNA]</scope>
    <source>
        <strain evidence="2">DSM 10086 / NBRC 110670 / KF707</strain>
    </source>
</reference>
<organism evidence="1 2">
    <name type="scientific">Metapseudomonas furukawaii</name>
    <name type="common">Pseudomonas furukawaii</name>
    <dbReference type="NCBI Taxonomy" id="1149133"/>
    <lineage>
        <taxon>Bacteria</taxon>
        <taxon>Pseudomonadati</taxon>
        <taxon>Pseudomonadota</taxon>
        <taxon>Gammaproteobacteria</taxon>
        <taxon>Pseudomonadales</taxon>
        <taxon>Pseudomonadaceae</taxon>
        <taxon>Metapseudomonas</taxon>
    </lineage>
</organism>
<gene>
    <name evidence="1" type="ORF">KF707C_50060</name>
</gene>
<dbReference type="Proteomes" id="UP000218554">
    <property type="component" value="Chromosome"/>
</dbReference>
<sequence length="58" mass="6898">MFLFQRHAHRGQAQRWGAPWRTEFLLLTRRGPSPCEAGRYHGGQSAKHVKYVKRLRHE</sequence>
<dbReference type="EMBL" id="AP014862">
    <property type="protein sequence ID" value="BAU76694.1"/>
    <property type="molecule type" value="Genomic_DNA"/>
</dbReference>
<accession>A0AAD1FHT8</accession>
<proteinExistence type="predicted"/>
<dbReference type="KEGG" id="pfuw:KF707C_50060"/>
<protein>
    <submittedName>
        <fullName evidence="1">Uncharacterized protein</fullName>
    </submittedName>
</protein>
<name>A0AAD1FHT8_METFU</name>
<reference evidence="2" key="1">
    <citation type="submission" date="2015-05" db="EMBL/GenBank/DDBJ databases">
        <title>Draft genome sequencing of a biphenyl-degrading bacterium, Pseudomonas balearica KF707 (=NBRC110670).</title>
        <authorList>
            <person name="Kimura N."/>
            <person name="Hirose J."/>
            <person name="Watanabe T."/>
            <person name="Suenaga H."/>
            <person name="Fujihara H."/>
            <person name="Noguchi M."/>
            <person name="Hashimoto M."/>
            <person name="Shimodaira J."/>
            <person name="Tsuchikane K."/>
            <person name="Hosoyama A."/>
            <person name="Yamazoe A."/>
            <person name="Fujita N."/>
            <person name="Furukawa K."/>
        </authorList>
    </citation>
    <scope>NUCLEOTIDE SEQUENCE [LARGE SCALE GENOMIC DNA]</scope>
    <source>
        <strain evidence="2">DSM 10086 / NBRC 110670 / KF707</strain>
    </source>
</reference>
<keyword evidence="2" id="KW-1185">Reference proteome</keyword>